<dbReference type="EnsemblMetazoa" id="GPPI042444-RA">
    <property type="protein sequence ID" value="GPPI042444-PA"/>
    <property type="gene ID" value="GPPI042444"/>
</dbReference>
<name>A0A1B0BW71_9MUSC</name>
<organism evidence="1 2">
    <name type="scientific">Glossina palpalis gambiensis</name>
    <dbReference type="NCBI Taxonomy" id="67801"/>
    <lineage>
        <taxon>Eukaryota</taxon>
        <taxon>Metazoa</taxon>
        <taxon>Ecdysozoa</taxon>
        <taxon>Arthropoda</taxon>
        <taxon>Hexapoda</taxon>
        <taxon>Insecta</taxon>
        <taxon>Pterygota</taxon>
        <taxon>Neoptera</taxon>
        <taxon>Endopterygota</taxon>
        <taxon>Diptera</taxon>
        <taxon>Brachycera</taxon>
        <taxon>Muscomorpha</taxon>
        <taxon>Hippoboscoidea</taxon>
        <taxon>Glossinidae</taxon>
        <taxon>Glossina</taxon>
    </lineage>
</organism>
<dbReference type="AlphaFoldDB" id="A0A1B0BW71"/>
<dbReference type="VEuPathDB" id="VectorBase:GPPI042444"/>
<evidence type="ECO:0000313" key="2">
    <source>
        <dbReference type="Proteomes" id="UP000092460"/>
    </source>
</evidence>
<proteinExistence type="predicted"/>
<protein>
    <submittedName>
        <fullName evidence="1">Uncharacterized protein</fullName>
    </submittedName>
</protein>
<dbReference type="EMBL" id="JXJN01021633">
    <property type="status" value="NOT_ANNOTATED_CDS"/>
    <property type="molecule type" value="Genomic_DNA"/>
</dbReference>
<dbReference type="Proteomes" id="UP000092460">
    <property type="component" value="Unassembled WGS sequence"/>
</dbReference>
<reference evidence="2" key="1">
    <citation type="submission" date="2015-01" db="EMBL/GenBank/DDBJ databases">
        <authorList>
            <person name="Aksoy S."/>
            <person name="Warren W."/>
            <person name="Wilson R.K."/>
        </authorList>
    </citation>
    <scope>NUCLEOTIDE SEQUENCE [LARGE SCALE GENOMIC DNA]</scope>
    <source>
        <strain evidence="2">IAEA</strain>
    </source>
</reference>
<evidence type="ECO:0000313" key="1">
    <source>
        <dbReference type="EnsemblMetazoa" id="GPPI042444-PA"/>
    </source>
</evidence>
<reference evidence="1" key="2">
    <citation type="submission" date="2020-05" db="UniProtKB">
        <authorList>
            <consortium name="EnsemblMetazoa"/>
        </authorList>
    </citation>
    <scope>IDENTIFICATION</scope>
    <source>
        <strain evidence="1">IAEA</strain>
    </source>
</reference>
<accession>A0A1B0BW71</accession>
<sequence>MVIKQSCSSLLALKVNRERYFLVSPSQLNSCEILAQESFICRNYNFNAKKCKCEINLFNNLTLPNWPLKRLTTNVTWITLAHNNQWIYTLSSLTQATTVCDRDIIPLNLKGY</sequence>
<keyword evidence="2" id="KW-1185">Reference proteome</keyword>